<dbReference type="PANTHER" id="PTHR33064:SF37">
    <property type="entry name" value="RIBONUCLEASE H"/>
    <property type="match status" value="1"/>
</dbReference>
<dbReference type="GO" id="GO:0004190">
    <property type="term" value="F:aspartic-type endopeptidase activity"/>
    <property type="evidence" value="ECO:0007669"/>
    <property type="project" value="InterPro"/>
</dbReference>
<dbReference type="CDD" id="cd01647">
    <property type="entry name" value="RT_LTR"/>
    <property type="match status" value="1"/>
</dbReference>
<dbReference type="Pfam" id="PF17919">
    <property type="entry name" value="RT_RNaseH_2"/>
    <property type="match status" value="1"/>
</dbReference>
<keyword evidence="2" id="KW-0175">Coiled coil</keyword>
<dbReference type="EC" id="2.7.7.49" evidence="1"/>
<evidence type="ECO:0000256" key="2">
    <source>
        <dbReference type="SAM" id="Coils"/>
    </source>
</evidence>
<dbReference type="InterPro" id="IPR043128">
    <property type="entry name" value="Rev_trsase/Diguanyl_cyclase"/>
</dbReference>
<dbReference type="EMBL" id="JACGWL010000009">
    <property type="protein sequence ID" value="KAK4395765.1"/>
    <property type="molecule type" value="Genomic_DNA"/>
</dbReference>
<dbReference type="SUPFAM" id="SSF56672">
    <property type="entry name" value="DNA/RNA polymerases"/>
    <property type="match status" value="1"/>
</dbReference>
<dbReference type="PANTHER" id="PTHR33064">
    <property type="entry name" value="POL PROTEIN"/>
    <property type="match status" value="1"/>
</dbReference>
<dbReference type="GO" id="GO:0003964">
    <property type="term" value="F:RNA-directed DNA polymerase activity"/>
    <property type="evidence" value="ECO:0007669"/>
    <property type="project" value="UniProtKB-EC"/>
</dbReference>
<name>A0AAE2BSC9_9LAMI</name>
<feature type="domain" description="Reverse transcriptase/retrotransposon-derived protein RNase H-like" evidence="5">
    <location>
        <begin position="520"/>
        <end position="579"/>
    </location>
</feature>
<accession>A0AAE2BSC9</accession>
<dbReference type="InterPro" id="IPR000477">
    <property type="entry name" value="RT_dom"/>
</dbReference>
<dbReference type="InterPro" id="IPR051320">
    <property type="entry name" value="Viral_Replic_Matur_Polypro"/>
</dbReference>
<reference evidence="6" key="2">
    <citation type="journal article" date="2024" name="Plant">
        <title>Genomic evolution and insights into agronomic trait innovations of Sesamum species.</title>
        <authorList>
            <person name="Miao H."/>
            <person name="Wang L."/>
            <person name="Qu L."/>
            <person name="Liu H."/>
            <person name="Sun Y."/>
            <person name="Le M."/>
            <person name="Wang Q."/>
            <person name="Wei S."/>
            <person name="Zheng Y."/>
            <person name="Lin W."/>
            <person name="Duan Y."/>
            <person name="Cao H."/>
            <person name="Xiong S."/>
            <person name="Wang X."/>
            <person name="Wei L."/>
            <person name="Li C."/>
            <person name="Ma Q."/>
            <person name="Ju M."/>
            <person name="Zhao R."/>
            <person name="Li G."/>
            <person name="Mu C."/>
            <person name="Tian Q."/>
            <person name="Mei H."/>
            <person name="Zhang T."/>
            <person name="Gao T."/>
            <person name="Zhang H."/>
        </authorList>
    </citation>
    <scope>NUCLEOTIDE SEQUENCE</scope>
    <source>
        <strain evidence="6">K16</strain>
    </source>
</reference>
<dbReference type="Proteomes" id="UP001289374">
    <property type="component" value="Unassembled WGS sequence"/>
</dbReference>
<reference evidence="6" key="1">
    <citation type="submission" date="2020-06" db="EMBL/GenBank/DDBJ databases">
        <authorList>
            <person name="Li T."/>
            <person name="Hu X."/>
            <person name="Zhang T."/>
            <person name="Song X."/>
            <person name="Zhang H."/>
            <person name="Dai N."/>
            <person name="Sheng W."/>
            <person name="Hou X."/>
            <person name="Wei L."/>
        </authorList>
    </citation>
    <scope>NUCLEOTIDE SEQUENCE</scope>
    <source>
        <strain evidence="6">K16</strain>
        <tissue evidence="6">Leaf</tissue>
    </source>
</reference>
<comment type="caution">
    <text evidence="6">The sequence shown here is derived from an EMBL/GenBank/DDBJ whole genome shotgun (WGS) entry which is preliminary data.</text>
</comment>
<evidence type="ECO:0000313" key="6">
    <source>
        <dbReference type="EMBL" id="KAK4395765.1"/>
    </source>
</evidence>
<dbReference type="AlphaFoldDB" id="A0AAE2BSC9"/>
<dbReference type="InterPro" id="IPR041577">
    <property type="entry name" value="RT_RNaseH_2"/>
</dbReference>
<evidence type="ECO:0000259" key="3">
    <source>
        <dbReference type="Pfam" id="PF00078"/>
    </source>
</evidence>
<evidence type="ECO:0000313" key="7">
    <source>
        <dbReference type="Proteomes" id="UP001289374"/>
    </source>
</evidence>
<sequence>MDLQLSQNSHDEGDRLQTSESLSGFFSRMTVSNKTMERIMRQDSNLSPYDGFRIGGIEFTGNVMEMQQPVIGRYEGMLEIASHEFLVAGVAGRENGCMTLGLSFLEDHKPWGRKCNEYVAAYIDSGSGICTAKPGVFPKEARETLPVIAGRDFSQKILILNTGIREAKIMIGGAFGTPWFRLKTPPIYFHDTGADILLGNNFIQTFARYMQDNQRNLLIFTTNCGNEIQATGLIDSDSFYEESEEEKNLREALVELKTMDISEESILSLENVKRLIQRNFSENPLAWWDRNKIEATLKIKEECKYEYVRYKPIQMNMEDKKDMQIIIKEHISLGLIEPGISAYSSPGFLIKMESESKKFTAFSTPQGQYIWNVLPMGLANAPQIFQRKMDNLFKDYFEFMFVYIEDILIASKNMKDYIKHLEIFSDACHKEGLVLSEKKATIAVNKIEFLGILIDEAGIELQEHIVEKIRNFPDVLKDKKQLQSFLGVVNFAGIFIKDLAKYRKDFRPLLKETESAKWKWEEIHTQRVRELKQVCNNLPKLAIPQDKDELVVYTDANDYRWAAVLMKKTTTGEEPCRYTGGCSLNNKPKCGTSIRRNSLRFGRLLRNGLCLLAKEFTLKVDNTNVKAFLKNKLESKIEKAQMEGAEANSVMLRLRHLRENLEELDREFGRLAVNAQVAGQVQRADLDKV</sequence>
<organism evidence="6 7">
    <name type="scientific">Sesamum angolense</name>
    <dbReference type="NCBI Taxonomy" id="2727404"/>
    <lineage>
        <taxon>Eukaryota</taxon>
        <taxon>Viridiplantae</taxon>
        <taxon>Streptophyta</taxon>
        <taxon>Embryophyta</taxon>
        <taxon>Tracheophyta</taxon>
        <taxon>Spermatophyta</taxon>
        <taxon>Magnoliopsida</taxon>
        <taxon>eudicotyledons</taxon>
        <taxon>Gunneridae</taxon>
        <taxon>Pentapetalae</taxon>
        <taxon>asterids</taxon>
        <taxon>lamiids</taxon>
        <taxon>Lamiales</taxon>
        <taxon>Pedaliaceae</taxon>
        <taxon>Sesamum</taxon>
    </lineage>
</organism>
<feature type="domain" description="Peptidase A3A" evidence="4">
    <location>
        <begin position="120"/>
        <end position="225"/>
    </location>
</feature>
<evidence type="ECO:0000259" key="4">
    <source>
        <dbReference type="Pfam" id="PF02160"/>
    </source>
</evidence>
<dbReference type="Gene3D" id="3.10.10.10">
    <property type="entry name" value="HIV Type 1 Reverse Transcriptase, subunit A, domain 1"/>
    <property type="match status" value="1"/>
</dbReference>
<gene>
    <name evidence="6" type="ORF">Sango_1730800</name>
</gene>
<dbReference type="Pfam" id="PF02160">
    <property type="entry name" value="Peptidase_A3"/>
    <property type="match status" value="1"/>
</dbReference>
<proteinExistence type="predicted"/>
<dbReference type="Pfam" id="PF00078">
    <property type="entry name" value="RVT_1"/>
    <property type="match status" value="1"/>
</dbReference>
<dbReference type="Gene3D" id="3.30.70.270">
    <property type="match status" value="2"/>
</dbReference>
<dbReference type="InterPro" id="IPR000588">
    <property type="entry name" value="Pept_A3A"/>
</dbReference>
<protein>
    <recommendedName>
        <fullName evidence="1">RNA-directed DNA polymerase</fullName>
        <ecNumber evidence="1">2.7.7.49</ecNumber>
    </recommendedName>
</protein>
<evidence type="ECO:0000256" key="1">
    <source>
        <dbReference type="ARBA" id="ARBA00012493"/>
    </source>
</evidence>
<dbReference type="GO" id="GO:0006508">
    <property type="term" value="P:proteolysis"/>
    <property type="evidence" value="ECO:0007669"/>
    <property type="project" value="InterPro"/>
</dbReference>
<feature type="coiled-coil region" evidence="2">
    <location>
        <begin position="630"/>
        <end position="674"/>
    </location>
</feature>
<keyword evidence="7" id="KW-1185">Reference proteome</keyword>
<dbReference type="InterPro" id="IPR043502">
    <property type="entry name" value="DNA/RNA_pol_sf"/>
</dbReference>
<evidence type="ECO:0000259" key="5">
    <source>
        <dbReference type="Pfam" id="PF17919"/>
    </source>
</evidence>
<feature type="domain" description="Reverse transcriptase" evidence="3">
    <location>
        <begin position="350"/>
        <end position="452"/>
    </location>
</feature>